<reference evidence="1 2" key="1">
    <citation type="journal article" date="2015" name="Proc. Natl. Acad. Sci. U.S.A.">
        <title>The resurrection genome of Boea hygrometrica: A blueprint for survival of dehydration.</title>
        <authorList>
            <person name="Xiao L."/>
            <person name="Yang G."/>
            <person name="Zhang L."/>
            <person name="Yang X."/>
            <person name="Zhao S."/>
            <person name="Ji Z."/>
            <person name="Zhou Q."/>
            <person name="Hu M."/>
            <person name="Wang Y."/>
            <person name="Chen M."/>
            <person name="Xu Y."/>
            <person name="Jin H."/>
            <person name="Xiao X."/>
            <person name="Hu G."/>
            <person name="Bao F."/>
            <person name="Hu Y."/>
            <person name="Wan P."/>
            <person name="Li L."/>
            <person name="Deng X."/>
            <person name="Kuang T."/>
            <person name="Xiang C."/>
            <person name="Zhu J.K."/>
            <person name="Oliver M.J."/>
            <person name="He Y."/>
        </authorList>
    </citation>
    <scope>NUCLEOTIDE SEQUENCE [LARGE SCALE GENOMIC DNA]</scope>
    <source>
        <strain evidence="2">cv. XS01</strain>
    </source>
</reference>
<evidence type="ECO:0000313" key="1">
    <source>
        <dbReference type="EMBL" id="KZV25713.1"/>
    </source>
</evidence>
<dbReference type="AlphaFoldDB" id="A0A2Z7AW51"/>
<evidence type="ECO:0000313" key="2">
    <source>
        <dbReference type="Proteomes" id="UP000250235"/>
    </source>
</evidence>
<sequence>MGKGWEDSSPGSTIETEHADEVRTMDYMVIESMHIDQEETVDITRDFLKLVDKRTHSPTSTFAVYEKDHDTMNMVESLGSSGSRSNEADLITRDFLKLIDGNEEDLGILKMGGRGMKSNAVSYEEDVRTKDYLKLMNKKRKRY</sequence>
<organism evidence="1 2">
    <name type="scientific">Dorcoceras hygrometricum</name>
    <dbReference type="NCBI Taxonomy" id="472368"/>
    <lineage>
        <taxon>Eukaryota</taxon>
        <taxon>Viridiplantae</taxon>
        <taxon>Streptophyta</taxon>
        <taxon>Embryophyta</taxon>
        <taxon>Tracheophyta</taxon>
        <taxon>Spermatophyta</taxon>
        <taxon>Magnoliopsida</taxon>
        <taxon>eudicotyledons</taxon>
        <taxon>Gunneridae</taxon>
        <taxon>Pentapetalae</taxon>
        <taxon>asterids</taxon>
        <taxon>lamiids</taxon>
        <taxon>Lamiales</taxon>
        <taxon>Gesneriaceae</taxon>
        <taxon>Didymocarpoideae</taxon>
        <taxon>Trichosporeae</taxon>
        <taxon>Loxocarpinae</taxon>
        <taxon>Dorcoceras</taxon>
    </lineage>
</organism>
<name>A0A2Z7AW51_9LAMI</name>
<dbReference type="EMBL" id="KV011838">
    <property type="protein sequence ID" value="KZV25713.1"/>
    <property type="molecule type" value="Genomic_DNA"/>
</dbReference>
<dbReference type="Proteomes" id="UP000250235">
    <property type="component" value="Unassembled WGS sequence"/>
</dbReference>
<accession>A0A2Z7AW51</accession>
<proteinExistence type="predicted"/>
<protein>
    <submittedName>
        <fullName evidence="1">Uncharacterized protein</fullName>
    </submittedName>
</protein>
<gene>
    <name evidence="1" type="ORF">F511_04774</name>
</gene>
<keyword evidence="2" id="KW-1185">Reference proteome</keyword>